<dbReference type="PANTHER" id="PTHR47642:SF8">
    <property type="entry name" value="ATP-DEPENDENT DNA HELICASE"/>
    <property type="match status" value="1"/>
</dbReference>
<keyword evidence="4" id="KW-0233">DNA recombination</keyword>
<dbReference type="EMBL" id="JAZGQO010000006">
    <property type="protein sequence ID" value="KAK6186036.1"/>
    <property type="molecule type" value="Genomic_DNA"/>
</dbReference>
<dbReference type="SUPFAM" id="SSF54001">
    <property type="entry name" value="Cysteine proteinases"/>
    <property type="match status" value="1"/>
</dbReference>
<dbReference type="GO" id="GO:0043139">
    <property type="term" value="F:5'-3' DNA helicase activity"/>
    <property type="evidence" value="ECO:0007669"/>
    <property type="project" value="UniProtKB-EC"/>
</dbReference>
<evidence type="ECO:0000256" key="5">
    <source>
        <dbReference type="SAM" id="Coils"/>
    </source>
</evidence>
<dbReference type="GO" id="GO:0006281">
    <property type="term" value="P:DNA repair"/>
    <property type="evidence" value="ECO:0007669"/>
    <property type="project" value="UniProtKB-KW"/>
</dbReference>
<evidence type="ECO:0000313" key="8">
    <source>
        <dbReference type="EMBL" id="KAK6186036.1"/>
    </source>
</evidence>
<comment type="catalytic activity">
    <reaction evidence="4">
        <text>ATP + H2O = ADP + phosphate + H(+)</text>
        <dbReference type="Rhea" id="RHEA:13065"/>
        <dbReference type="ChEBI" id="CHEBI:15377"/>
        <dbReference type="ChEBI" id="CHEBI:15378"/>
        <dbReference type="ChEBI" id="CHEBI:30616"/>
        <dbReference type="ChEBI" id="CHEBI:43474"/>
        <dbReference type="ChEBI" id="CHEBI:456216"/>
        <dbReference type="EC" id="5.6.2.3"/>
    </reaction>
</comment>
<protein>
    <recommendedName>
        <fullName evidence="4">ATP-dependent DNA helicase</fullName>
        <ecNumber evidence="4">5.6.2.3</ecNumber>
    </recommendedName>
</protein>
<dbReference type="InterPro" id="IPR038765">
    <property type="entry name" value="Papain-like_cys_pep_sf"/>
</dbReference>
<evidence type="ECO:0000256" key="6">
    <source>
        <dbReference type="SAM" id="MobiDB-lite"/>
    </source>
</evidence>
<comment type="similarity">
    <text evidence="1">Belongs to the peptidase C48 family.</text>
</comment>
<dbReference type="EC" id="5.6.2.3" evidence="4"/>
<keyword evidence="4" id="KW-0234">DNA repair</keyword>
<keyword evidence="5" id="KW-0175">Coiled coil</keyword>
<dbReference type="InterPro" id="IPR051055">
    <property type="entry name" value="PIF1_helicase"/>
</dbReference>
<keyword evidence="3 4" id="KW-0378">Hydrolase</keyword>
<feature type="compositionally biased region" description="Basic and acidic residues" evidence="6">
    <location>
        <begin position="202"/>
        <end position="219"/>
    </location>
</feature>
<organism evidence="8 9">
    <name type="scientific">Patella caerulea</name>
    <name type="common">Rayed Mediterranean limpet</name>
    <dbReference type="NCBI Taxonomy" id="87958"/>
    <lineage>
        <taxon>Eukaryota</taxon>
        <taxon>Metazoa</taxon>
        <taxon>Spiralia</taxon>
        <taxon>Lophotrochozoa</taxon>
        <taxon>Mollusca</taxon>
        <taxon>Gastropoda</taxon>
        <taxon>Patellogastropoda</taxon>
        <taxon>Patelloidea</taxon>
        <taxon>Patellidae</taxon>
        <taxon>Patella</taxon>
    </lineage>
</organism>
<dbReference type="Gene3D" id="3.40.50.300">
    <property type="entry name" value="P-loop containing nucleotide triphosphate hydrolases"/>
    <property type="match status" value="1"/>
</dbReference>
<evidence type="ECO:0000256" key="4">
    <source>
        <dbReference type="RuleBase" id="RU363044"/>
    </source>
</evidence>
<evidence type="ECO:0000256" key="1">
    <source>
        <dbReference type="ARBA" id="ARBA00005234"/>
    </source>
</evidence>
<feature type="domain" description="Ubiquitin-like protease family profile" evidence="7">
    <location>
        <begin position="1173"/>
        <end position="1329"/>
    </location>
</feature>
<dbReference type="Pfam" id="PF05970">
    <property type="entry name" value="PIF1"/>
    <property type="match status" value="1"/>
</dbReference>
<comment type="caution">
    <text evidence="8">The sequence shown here is derived from an EMBL/GenBank/DDBJ whole genome shotgun (WGS) entry which is preliminary data.</text>
</comment>
<dbReference type="GO" id="GO:0000723">
    <property type="term" value="P:telomere maintenance"/>
    <property type="evidence" value="ECO:0007669"/>
    <property type="project" value="InterPro"/>
</dbReference>
<dbReference type="InterPro" id="IPR036691">
    <property type="entry name" value="Endo/exonu/phosph_ase_sf"/>
</dbReference>
<keyword evidence="4" id="KW-0227">DNA damage</keyword>
<reference evidence="8 9" key="1">
    <citation type="submission" date="2024-01" db="EMBL/GenBank/DDBJ databases">
        <title>The genome of the rayed Mediterranean limpet Patella caerulea (Linnaeus, 1758).</title>
        <authorList>
            <person name="Anh-Thu Weber A."/>
            <person name="Halstead-Nussloch G."/>
        </authorList>
    </citation>
    <scope>NUCLEOTIDE SEQUENCE [LARGE SCALE GENOMIC DNA]</scope>
    <source>
        <strain evidence="8">AATW-2023a</strain>
        <tissue evidence="8">Whole specimen</tissue>
    </source>
</reference>
<dbReference type="Gene3D" id="3.40.395.10">
    <property type="entry name" value="Adenoviral Proteinase, Chain A"/>
    <property type="match status" value="1"/>
</dbReference>
<feature type="coiled-coil region" evidence="5">
    <location>
        <begin position="275"/>
        <end position="302"/>
    </location>
</feature>
<keyword evidence="4" id="KW-0347">Helicase</keyword>
<dbReference type="Gene3D" id="3.60.10.10">
    <property type="entry name" value="Endonuclease/exonuclease/phosphatase"/>
    <property type="match status" value="1"/>
</dbReference>
<comment type="cofactor">
    <cofactor evidence="4">
        <name>Mg(2+)</name>
        <dbReference type="ChEBI" id="CHEBI:18420"/>
    </cofactor>
</comment>
<dbReference type="GO" id="GO:0008234">
    <property type="term" value="F:cysteine-type peptidase activity"/>
    <property type="evidence" value="ECO:0007669"/>
    <property type="project" value="InterPro"/>
</dbReference>
<keyword evidence="2" id="KW-0645">Protease</keyword>
<accession>A0AAN8JZ70</accession>
<dbReference type="InterPro" id="IPR010285">
    <property type="entry name" value="DNA_helicase_pif1-like_DEAD"/>
</dbReference>
<proteinExistence type="inferred from homology"/>
<dbReference type="Pfam" id="PF02902">
    <property type="entry name" value="Peptidase_C48"/>
    <property type="match status" value="1"/>
</dbReference>
<keyword evidence="4" id="KW-0547">Nucleotide-binding</keyword>
<evidence type="ECO:0000256" key="3">
    <source>
        <dbReference type="ARBA" id="ARBA00022801"/>
    </source>
</evidence>
<dbReference type="GO" id="GO:0006508">
    <property type="term" value="P:proteolysis"/>
    <property type="evidence" value="ECO:0007669"/>
    <property type="project" value="UniProtKB-KW"/>
</dbReference>
<evidence type="ECO:0000313" key="9">
    <source>
        <dbReference type="Proteomes" id="UP001347796"/>
    </source>
</evidence>
<gene>
    <name evidence="8" type="ORF">SNE40_008149</name>
</gene>
<dbReference type="PROSITE" id="PS50600">
    <property type="entry name" value="ULP_PROTEASE"/>
    <property type="match status" value="1"/>
</dbReference>
<dbReference type="Proteomes" id="UP001347796">
    <property type="component" value="Unassembled WGS sequence"/>
</dbReference>
<dbReference type="InterPro" id="IPR027417">
    <property type="entry name" value="P-loop_NTPase"/>
</dbReference>
<dbReference type="GO" id="GO:0005524">
    <property type="term" value="F:ATP binding"/>
    <property type="evidence" value="ECO:0007669"/>
    <property type="project" value="UniProtKB-KW"/>
</dbReference>
<sequence>MAVRSSIRSATVFLKRTPNELRINSYNPLLLKAWRANLDIQFVLDVYACAMYIASYIAKSQRGISDLLRQAIKEVRNGNYGIRDQVKVIGNKFLNNVEVSAQEAAYIILQLPMRKASREVVFINTSPPSERVYLLKSQDQLDNLDDEDENIQSSNYLERYKNRSKQLENVSLADFIAWYDRKNTYVKRSKQLENDQTLVEDQMEHNSDWDDEDLREKSSQAKKTNKKSMIKKRAVARVIRYVNFNVDKEPEKHYRELLMLYSNWRDEEVDLLGGFDSFQSRYEQMEEQIVEQIKQYDANRDAVDAAILAEGQNLDDAWDEQAPVTQQIEKEDEIEEMLNIKKDSESGKPTKYEYDIGMDLGLPTESNVEQVALYEMPDENYRSLMRSLNQKQLYFVYDTLNEIKLSQNQVFRFLSGGAGVGKSFVTTALYQSLLRYYKTKAGDDFETIKQILLAPTGKAAYNIMGSTLHSALKIPVCQSLQYKSLDSSRLNTLRSSLGGLKVVFIDEISMVGSGMMNFVNKRFQDIKGSPLLFGGCHVICVGDLFQLKPVFDGYIFENLDSAYGPLASNIWKDNFCMYELTEIMRQKDSKAFAELLNRLREGNYISEEEKFNDINILKSRLLKVDEGSEYPFDIQHLFLSNEKMKNFNDKVFDNMVGEKIVILAKDSLVGSASQAVGQTILEKIPEDPRKTMQLHSTLGLVIGLKCEIALNARLDDGLTNGASCVVKKIQSGASRSASSTIVWVQFENPDVGKLTRKDYKSLFSAEIDPLWTPILAVSRQFRVGKCKNAEVMRMQIPLRPAAAKTVHRSQGDTLESVVVDFEGRKTPHIHYVGLSRVKTIEGLHIINLNEKKISVSNDVKVEMNELRTTRKVICRTRDLSSESSDKIIVVYHNVRSLQKYFEDVKASLCKINASVVILAETRVKASAKSEMYDIPGYTLYRNDAVTEILKNHHGMAVYVNDEMKLKNIVVEPFNMNGVEMNVIILDIEIGNIKKSCKILGLYKPPKVSESQFCSALIDVSKTSNETDFTIVLGDFNMKFEKCKTSRVNEVLKGMSQLIDEPTTDSDTLIDLIYTNLPKDHIRSGVQENYFSDHKVIYLMISKEKLSNDEKKAYNNINVGNENMWKSHTVMENKMSSLFGENIPARRISKEMKRKTGIQNEMQVDDVIVRKYGYQISKRDLATLAPRQWLNDQVINVYMKYLQERERNEGNQILAEEIFCYTRIEGNLRNAVEFYRGRNILQYDMVLVPVYTSSHWSLLVVYVRSKTIKYFDSLGSCSRGAVCLNTLLSFINEIETVRSNTWKTIMERNITIQDNGYDCGVYVCMFADLILQGLSLKNRKKTAQGYRQHMKEIIMM</sequence>
<dbReference type="InterPro" id="IPR003653">
    <property type="entry name" value="Peptidase_C48_C"/>
</dbReference>
<feature type="region of interest" description="Disordered" evidence="6">
    <location>
        <begin position="196"/>
        <end position="226"/>
    </location>
</feature>
<evidence type="ECO:0000256" key="2">
    <source>
        <dbReference type="ARBA" id="ARBA00022670"/>
    </source>
</evidence>
<dbReference type="GO" id="GO:0006310">
    <property type="term" value="P:DNA recombination"/>
    <property type="evidence" value="ECO:0007669"/>
    <property type="project" value="UniProtKB-KW"/>
</dbReference>
<keyword evidence="4" id="KW-0067">ATP-binding</keyword>
<keyword evidence="9" id="KW-1185">Reference proteome</keyword>
<comment type="similarity">
    <text evidence="4">Belongs to the helicase family.</text>
</comment>
<name>A0AAN8JZ70_PATCE</name>
<dbReference type="SUPFAM" id="SSF56219">
    <property type="entry name" value="DNase I-like"/>
    <property type="match status" value="1"/>
</dbReference>
<dbReference type="PANTHER" id="PTHR47642">
    <property type="entry name" value="ATP-DEPENDENT DNA HELICASE"/>
    <property type="match status" value="1"/>
</dbReference>
<dbReference type="SUPFAM" id="SSF52540">
    <property type="entry name" value="P-loop containing nucleoside triphosphate hydrolases"/>
    <property type="match status" value="2"/>
</dbReference>
<evidence type="ECO:0000259" key="7">
    <source>
        <dbReference type="PROSITE" id="PS50600"/>
    </source>
</evidence>